<protein>
    <recommendedName>
        <fullName evidence="1">ABC1 atypical kinase-like domain-containing protein</fullName>
    </recommendedName>
</protein>
<dbReference type="EMBL" id="KV417505">
    <property type="protein sequence ID" value="KZP28104.1"/>
    <property type="molecule type" value="Genomic_DNA"/>
</dbReference>
<dbReference type="Pfam" id="PF03109">
    <property type="entry name" value="ABC1"/>
    <property type="match status" value="1"/>
</dbReference>
<evidence type="ECO:0000259" key="1">
    <source>
        <dbReference type="Pfam" id="PF03109"/>
    </source>
</evidence>
<dbReference type="Proteomes" id="UP000076532">
    <property type="component" value="Unassembled WGS sequence"/>
</dbReference>
<dbReference type="STRING" id="436010.A0A166RBH4"/>
<evidence type="ECO:0000313" key="3">
    <source>
        <dbReference type="Proteomes" id="UP000076532"/>
    </source>
</evidence>
<feature type="domain" description="ABC1 atypical kinase-like" evidence="1">
    <location>
        <begin position="175"/>
        <end position="244"/>
    </location>
</feature>
<dbReference type="OrthoDB" id="3269050at2759"/>
<evidence type="ECO:0000313" key="2">
    <source>
        <dbReference type="EMBL" id="KZP28104.1"/>
    </source>
</evidence>
<dbReference type="AlphaFoldDB" id="A0A166RBH4"/>
<dbReference type="InterPro" id="IPR011009">
    <property type="entry name" value="Kinase-like_dom_sf"/>
</dbReference>
<organism evidence="2 3">
    <name type="scientific">Athelia psychrophila</name>
    <dbReference type="NCBI Taxonomy" id="1759441"/>
    <lineage>
        <taxon>Eukaryota</taxon>
        <taxon>Fungi</taxon>
        <taxon>Dikarya</taxon>
        <taxon>Basidiomycota</taxon>
        <taxon>Agaricomycotina</taxon>
        <taxon>Agaricomycetes</taxon>
        <taxon>Agaricomycetidae</taxon>
        <taxon>Atheliales</taxon>
        <taxon>Atheliaceae</taxon>
        <taxon>Athelia</taxon>
    </lineage>
</organism>
<reference evidence="2 3" key="1">
    <citation type="journal article" date="2016" name="Mol. Biol. Evol.">
        <title>Comparative Genomics of Early-Diverging Mushroom-Forming Fungi Provides Insights into the Origins of Lignocellulose Decay Capabilities.</title>
        <authorList>
            <person name="Nagy L.G."/>
            <person name="Riley R."/>
            <person name="Tritt A."/>
            <person name="Adam C."/>
            <person name="Daum C."/>
            <person name="Floudas D."/>
            <person name="Sun H."/>
            <person name="Yadav J.S."/>
            <person name="Pangilinan J."/>
            <person name="Larsson K.H."/>
            <person name="Matsuura K."/>
            <person name="Barry K."/>
            <person name="Labutti K."/>
            <person name="Kuo R."/>
            <person name="Ohm R.A."/>
            <person name="Bhattacharya S.S."/>
            <person name="Shirouzu T."/>
            <person name="Yoshinaga Y."/>
            <person name="Martin F.M."/>
            <person name="Grigoriev I.V."/>
            <person name="Hibbett D.S."/>
        </authorList>
    </citation>
    <scope>NUCLEOTIDE SEQUENCE [LARGE SCALE GENOMIC DNA]</scope>
    <source>
        <strain evidence="2 3">CBS 109695</strain>
    </source>
</reference>
<dbReference type="InterPro" id="IPR004147">
    <property type="entry name" value="ABC1_dom"/>
</dbReference>
<gene>
    <name evidence="2" type="ORF">FIBSPDRAFT_817692</name>
</gene>
<keyword evidence="3" id="KW-1185">Reference proteome</keyword>
<proteinExistence type="predicted"/>
<accession>A0A166RBH4</accession>
<sequence>MVSECYQSGASLRLQLDRDGSSTIVELEVMHAFTPFTWSQVLLVKLLTKAPTALPSPFILKIFDPRFIGERLKTSPWSSSGEAKAVQSRIIDVDPNFNARFTPGYDDDSDDEDFVTPPLEKVLEEWEEYWWQYSAKQHQNESSAYAALPFLQGNGIPRCYGSGTMDLPGRAICPRALLLEYIQGSKTLRDVHPSAVGDALVKSLITTVELMQERVMHDDMNPGNILFSPGDRPTRAVLIDFGNAVMRRDGRSDENWHDSNDDLHAMKICLRFHLKINLT</sequence>
<name>A0A166RBH4_9AGAM</name>
<dbReference type="SUPFAM" id="SSF56112">
    <property type="entry name" value="Protein kinase-like (PK-like)"/>
    <property type="match status" value="1"/>
</dbReference>
<dbReference type="Gene3D" id="1.10.510.10">
    <property type="entry name" value="Transferase(Phosphotransferase) domain 1"/>
    <property type="match status" value="1"/>
</dbReference>